<comment type="caution">
    <text evidence="2">The sequence shown here is derived from an EMBL/GenBank/DDBJ whole genome shotgun (WGS) entry which is preliminary data.</text>
</comment>
<sequence>MPRATDQGSSSTSLPHNLSSEGSASTSRNTGGQGSSSNLIDLTLPRPSRIVHPPTLPSQSIEIIDLSSDDDDLGSFNSSRYTSSNYTHYHNSYGSDDEVMFVRETPGTTATPVPAATTGSSSSRHASAGIGGSGFDRRQTEASSSSSSSYPETLLHAYHQGRHPLFRLSQEIPVPTRSSEQRPPGYDDRSRRRRSPPIMLHPYAPAHVRTTHPSSSTATASASGPGSGAPHSQESTSLRAFVSAMRTPTPPPRRRSNMAATLAPGERALMHAFTRFFQRENSLQAREGVFRREAQEIRTFIHRHHHYWGDDAGWDIPYRERSPSVFGELLEHLGTLDGAPLAATEAEVEWERNEIETKPVVTRPGFTKVINLETMITCPLCTKEFGHDGDQRPTLWVIVGCGHVVCGTCAKEIFISRKIIRGNVTKGRRQSLSRKPKGKGKAKWSPGPTDMETGDESLATSDGHAPTSPTLTTTATAAAETTDSNIKVTKRVMGSCPGCQRKIKNTSLQQLYL</sequence>
<feature type="compositionally biased region" description="Basic residues" evidence="1">
    <location>
        <begin position="426"/>
        <end position="442"/>
    </location>
</feature>
<evidence type="ECO:0000313" key="3">
    <source>
        <dbReference type="Proteomes" id="UP000707451"/>
    </source>
</evidence>
<name>A0A9P7XM73_9FUNG</name>
<feature type="region of interest" description="Disordered" evidence="1">
    <location>
        <begin position="1"/>
        <end position="56"/>
    </location>
</feature>
<dbReference type="EMBL" id="JAHRHY010000017">
    <property type="protein sequence ID" value="KAG9063078.1"/>
    <property type="molecule type" value="Genomic_DNA"/>
</dbReference>
<protein>
    <recommendedName>
        <fullName evidence="4">RING-type domain-containing protein</fullName>
    </recommendedName>
</protein>
<dbReference type="OrthoDB" id="2398441at2759"/>
<evidence type="ECO:0000313" key="2">
    <source>
        <dbReference type="EMBL" id="KAG9063078.1"/>
    </source>
</evidence>
<evidence type="ECO:0000256" key="1">
    <source>
        <dbReference type="SAM" id="MobiDB-lite"/>
    </source>
</evidence>
<accession>A0A9P7XM73</accession>
<reference evidence="2" key="1">
    <citation type="submission" date="2021-06" db="EMBL/GenBank/DDBJ databases">
        <title>Genome Sequence of Mortierella hyaline Strain SCG-10, a Cold-Adapted, Nitrate-Reducing Fungus Isolated from Soil in Minnesota, USA.</title>
        <authorList>
            <person name="Aldossari N."/>
        </authorList>
    </citation>
    <scope>NUCLEOTIDE SEQUENCE</scope>
    <source>
        <strain evidence="2">SCG-10</strain>
    </source>
</reference>
<gene>
    <name evidence="2" type="ORF">KI688_004678</name>
</gene>
<feature type="compositionally biased region" description="Low complexity" evidence="1">
    <location>
        <begin position="9"/>
        <end position="20"/>
    </location>
</feature>
<feature type="compositionally biased region" description="Low complexity" evidence="1">
    <location>
        <begin position="107"/>
        <end position="123"/>
    </location>
</feature>
<organism evidence="2 3">
    <name type="scientific">Linnemannia hyalina</name>
    <dbReference type="NCBI Taxonomy" id="64524"/>
    <lineage>
        <taxon>Eukaryota</taxon>
        <taxon>Fungi</taxon>
        <taxon>Fungi incertae sedis</taxon>
        <taxon>Mucoromycota</taxon>
        <taxon>Mortierellomycotina</taxon>
        <taxon>Mortierellomycetes</taxon>
        <taxon>Mortierellales</taxon>
        <taxon>Mortierellaceae</taxon>
        <taxon>Linnemannia</taxon>
    </lineage>
</organism>
<dbReference type="SUPFAM" id="SSF57850">
    <property type="entry name" value="RING/U-box"/>
    <property type="match status" value="1"/>
</dbReference>
<evidence type="ECO:0008006" key="4">
    <source>
        <dbReference type="Google" id="ProtNLM"/>
    </source>
</evidence>
<dbReference type="InterPro" id="IPR013083">
    <property type="entry name" value="Znf_RING/FYVE/PHD"/>
</dbReference>
<feature type="region of interest" description="Disordered" evidence="1">
    <location>
        <begin position="169"/>
        <end position="235"/>
    </location>
</feature>
<feature type="compositionally biased region" description="Low complexity" evidence="1">
    <location>
        <begin position="211"/>
        <end position="232"/>
    </location>
</feature>
<keyword evidence="3" id="KW-1185">Reference proteome</keyword>
<dbReference type="Proteomes" id="UP000707451">
    <property type="component" value="Unassembled WGS sequence"/>
</dbReference>
<dbReference type="Gene3D" id="3.30.40.10">
    <property type="entry name" value="Zinc/RING finger domain, C3HC4 (zinc finger)"/>
    <property type="match status" value="1"/>
</dbReference>
<feature type="compositionally biased region" description="Polar residues" evidence="1">
    <location>
        <begin position="21"/>
        <end position="40"/>
    </location>
</feature>
<feature type="region of interest" description="Disordered" evidence="1">
    <location>
        <begin position="425"/>
        <end position="482"/>
    </location>
</feature>
<feature type="region of interest" description="Disordered" evidence="1">
    <location>
        <begin position="107"/>
        <end position="151"/>
    </location>
</feature>
<feature type="compositionally biased region" description="Low complexity" evidence="1">
    <location>
        <begin position="465"/>
        <end position="482"/>
    </location>
</feature>
<proteinExistence type="predicted"/>
<dbReference type="AlphaFoldDB" id="A0A9P7XM73"/>